<evidence type="ECO:0000313" key="2">
    <source>
        <dbReference type="Proteomes" id="UP000605986"/>
    </source>
</evidence>
<name>A0A8H4JZF9_9HYPO</name>
<evidence type="ECO:0000313" key="1">
    <source>
        <dbReference type="EMBL" id="KAF4440374.1"/>
    </source>
</evidence>
<dbReference type="AlphaFoldDB" id="A0A8H4JZF9"/>
<organism evidence="1 2">
    <name type="scientific">Fusarium austroafricanum</name>
    <dbReference type="NCBI Taxonomy" id="2364996"/>
    <lineage>
        <taxon>Eukaryota</taxon>
        <taxon>Fungi</taxon>
        <taxon>Dikarya</taxon>
        <taxon>Ascomycota</taxon>
        <taxon>Pezizomycotina</taxon>
        <taxon>Sordariomycetes</taxon>
        <taxon>Hypocreomycetidae</taxon>
        <taxon>Hypocreales</taxon>
        <taxon>Nectriaceae</taxon>
        <taxon>Fusarium</taxon>
        <taxon>Fusarium concolor species complex</taxon>
    </lineage>
</organism>
<accession>A0A8H4JZF9</accession>
<sequence>MAPPKSYLEYSSRFGPAEERFSGNVPSVQELRHTGLRRSHLRAYFSFMRPEIAHLLGEYGKKATSKVCSELYSVNARAVPTPYFELVVDRITWKLWFAPFYNEGPTWPWPELRCPSILAQGETPNRIYAQYILLKQAEDKHVALVNTKAEEAPSAVPDPNAEFIVVSKAHIINVGDPEPVDVDELMRQSIWDTSVKKSFAECNAVGPFEVEPRVSTEKFVGRDLAAINSLLPTGIAIKLNTTNKRVIVTVMNGKQGEHMQALQKPFLEIWEHVRYWDSMTKIQWETTTLLEHFQKVKAMGGLVWDLSTF</sequence>
<reference evidence="1" key="1">
    <citation type="submission" date="2020-01" db="EMBL/GenBank/DDBJ databases">
        <title>Identification and distribution of gene clusters putatively required for synthesis of sphingolipid metabolism inhibitors in phylogenetically diverse species of the filamentous fungus Fusarium.</title>
        <authorList>
            <person name="Kim H.-S."/>
            <person name="Busman M."/>
            <person name="Brown D.W."/>
            <person name="Divon H."/>
            <person name="Uhlig S."/>
            <person name="Proctor R.H."/>
        </authorList>
    </citation>
    <scope>NUCLEOTIDE SEQUENCE</scope>
    <source>
        <strain evidence="1">NRRL 53441</strain>
    </source>
</reference>
<protein>
    <submittedName>
        <fullName evidence="1">Uncharacterized protein</fullName>
    </submittedName>
</protein>
<proteinExistence type="predicted"/>
<comment type="caution">
    <text evidence="1">The sequence shown here is derived from an EMBL/GenBank/DDBJ whole genome shotgun (WGS) entry which is preliminary data.</text>
</comment>
<dbReference type="EMBL" id="JAADJG010000661">
    <property type="protein sequence ID" value="KAF4440374.1"/>
    <property type="molecule type" value="Genomic_DNA"/>
</dbReference>
<dbReference type="Proteomes" id="UP000605986">
    <property type="component" value="Unassembled WGS sequence"/>
</dbReference>
<gene>
    <name evidence="1" type="ORF">F53441_12322</name>
</gene>
<keyword evidence="2" id="KW-1185">Reference proteome</keyword>
<dbReference type="OrthoDB" id="5039969at2759"/>